<accession>A0ABT7QJA1</accession>
<evidence type="ECO:0000313" key="1">
    <source>
        <dbReference type="EMBL" id="MDM5146813.1"/>
    </source>
</evidence>
<protein>
    <submittedName>
        <fullName evidence="1">Uncharacterized protein</fullName>
    </submittedName>
</protein>
<dbReference type="Proteomes" id="UP001168167">
    <property type="component" value="Unassembled WGS sequence"/>
</dbReference>
<evidence type="ECO:0000313" key="2">
    <source>
        <dbReference type="Proteomes" id="UP001168167"/>
    </source>
</evidence>
<organism evidence="1 2">
    <name type="scientific">Candidatus Doriopsillibacter californiensis</name>
    <dbReference type="NCBI Taxonomy" id="2970740"/>
    <lineage>
        <taxon>Bacteria</taxon>
        <taxon>Pseudomonadati</taxon>
        <taxon>Pseudomonadota</taxon>
        <taxon>Gammaproteobacteria</taxon>
        <taxon>Candidatus Tethybacterales</taxon>
        <taxon>Candidatus Persebacteraceae</taxon>
        <taxon>Candidatus Doriopsillibacter</taxon>
    </lineage>
</organism>
<reference evidence="1" key="1">
    <citation type="submission" date="2022-08" db="EMBL/GenBank/DDBJ databases">
        <authorList>
            <person name="Dzunkova M."/>
            <person name="La Clair J."/>
            <person name="Tyml T."/>
            <person name="Doud D."/>
            <person name="Schulz F."/>
            <person name="Piquer S."/>
            <person name="Porcel Sanchis D."/>
            <person name="Osborn A."/>
            <person name="Robinson D."/>
            <person name="Louie K.B."/>
            <person name="Bowen B.P."/>
            <person name="Bowers R."/>
            <person name="Lee J."/>
            <person name="Arnau Llombart V."/>
            <person name="Diaz Villanueva W."/>
            <person name="Gosliner T."/>
            <person name="Northen T."/>
            <person name="Cheng J.-F."/>
            <person name="Burkart M.D."/>
            <person name="Woyke T."/>
        </authorList>
    </citation>
    <scope>NUCLEOTIDE SEQUENCE</scope>
    <source>
        <strain evidence="1">Df01</strain>
    </source>
</reference>
<reference evidence="1" key="2">
    <citation type="journal article" date="2023" name="Microbiome">
        <title>Synthase-selected sorting approach identifies a beta-lactone synthase in a nudibranch symbiotic bacterium.</title>
        <authorList>
            <person name="Dzunkova M."/>
            <person name="La Clair J.J."/>
            <person name="Tyml T."/>
            <person name="Doud D."/>
            <person name="Schulz F."/>
            <person name="Piquer-Esteban S."/>
            <person name="Porcel Sanchis D."/>
            <person name="Osborn A."/>
            <person name="Robinson D."/>
            <person name="Louie K.B."/>
            <person name="Bowen B.P."/>
            <person name="Bowers R.M."/>
            <person name="Lee J."/>
            <person name="Arnau V."/>
            <person name="Diaz-Villanueva W."/>
            <person name="Stepanauskas R."/>
            <person name="Gosliner T."/>
            <person name="Date S.V."/>
            <person name="Northen T.R."/>
            <person name="Cheng J.F."/>
            <person name="Burkart M.D."/>
            <person name="Woyke T."/>
        </authorList>
    </citation>
    <scope>NUCLEOTIDE SEQUENCE</scope>
    <source>
        <strain evidence="1">Df01</strain>
    </source>
</reference>
<proteinExistence type="predicted"/>
<comment type="caution">
    <text evidence="1">The sequence shown here is derived from an EMBL/GenBank/DDBJ whole genome shotgun (WGS) entry which is preliminary data.</text>
</comment>
<gene>
    <name evidence="1" type="ORF">NQX30_00205</name>
</gene>
<name>A0ABT7QJA1_9GAMM</name>
<dbReference type="EMBL" id="JANQAO010000001">
    <property type="protein sequence ID" value="MDM5146813.1"/>
    <property type="molecule type" value="Genomic_DNA"/>
</dbReference>
<sequence length="190" mass="21121">MNNIASSFRFIIFFGCAIVNYSCFAQNVSDEKQGVNAGIKIDSAPNMPALFFTAEQRRILEAIRQGAVAEESLQLDEFIPLILVEEIFSTVNEAPEQGRTEDIRVNAFIYNNNKKQAVLWLNGESYTSQEQNDFFSRENISEVSVLKSGTGEIVGIDHANNSKFVVKVGQKLSSDGGVDETYPVILVKKK</sequence>
<keyword evidence="2" id="KW-1185">Reference proteome</keyword>